<feature type="region of interest" description="Disordered" evidence="2">
    <location>
        <begin position="943"/>
        <end position="974"/>
    </location>
</feature>
<feature type="compositionally biased region" description="Polar residues" evidence="2">
    <location>
        <begin position="1367"/>
        <end position="1376"/>
    </location>
</feature>
<evidence type="ECO:0000313" key="5">
    <source>
        <dbReference type="Proteomes" id="UP000087171"/>
    </source>
</evidence>
<dbReference type="GO" id="GO:0047372">
    <property type="term" value="F:monoacylglycerol lipase activity"/>
    <property type="evidence" value="ECO:0007669"/>
    <property type="project" value="TreeGrafter"/>
</dbReference>
<feature type="compositionally biased region" description="Basic and acidic residues" evidence="2">
    <location>
        <begin position="962"/>
        <end position="974"/>
    </location>
</feature>
<feature type="transmembrane region" description="Helical" evidence="3">
    <location>
        <begin position="1565"/>
        <end position="1589"/>
    </location>
</feature>
<gene>
    <name evidence="6" type="primary">LOC101493992</name>
</gene>
<comment type="similarity">
    <text evidence="1">Belongs to the AB hydrolase superfamily. AB hydrolase 4 family.</text>
</comment>
<dbReference type="PANTHER" id="PTHR10794">
    <property type="entry name" value="ABHYDROLASE DOMAIN-CONTAINING PROTEIN"/>
    <property type="match status" value="1"/>
</dbReference>
<feature type="compositionally biased region" description="Basic and acidic residues" evidence="2">
    <location>
        <begin position="850"/>
        <end position="865"/>
    </location>
</feature>
<dbReference type="STRING" id="3827.A0A1S2YPS8"/>
<dbReference type="GeneID" id="101493992"/>
<feature type="compositionally biased region" description="Basic and acidic residues" evidence="2">
    <location>
        <begin position="727"/>
        <end position="764"/>
    </location>
</feature>
<feature type="transmembrane region" description="Helical" evidence="3">
    <location>
        <begin position="1730"/>
        <end position="1748"/>
    </location>
</feature>
<dbReference type="eggNOG" id="KOG1838">
    <property type="taxonomic scope" value="Eukaryota"/>
</dbReference>
<feature type="compositionally biased region" description="Low complexity" evidence="2">
    <location>
        <begin position="868"/>
        <end position="880"/>
    </location>
</feature>
<dbReference type="SUPFAM" id="SSF53474">
    <property type="entry name" value="alpha/beta-Hydrolases"/>
    <property type="match status" value="1"/>
</dbReference>
<keyword evidence="3" id="KW-1133">Transmembrane helix</keyword>
<feature type="region of interest" description="Disordered" evidence="2">
    <location>
        <begin position="640"/>
        <end position="887"/>
    </location>
</feature>
<feature type="compositionally biased region" description="Polar residues" evidence="2">
    <location>
        <begin position="946"/>
        <end position="960"/>
    </location>
</feature>
<dbReference type="KEGG" id="cam:101493992"/>
<dbReference type="InterPro" id="IPR050960">
    <property type="entry name" value="AB_hydrolase_4_sf"/>
</dbReference>
<feature type="compositionally biased region" description="Low complexity" evidence="2">
    <location>
        <begin position="714"/>
        <end position="726"/>
    </location>
</feature>
<organism evidence="5 6">
    <name type="scientific">Cicer arietinum</name>
    <name type="common">Chickpea</name>
    <name type="synonym">Garbanzo</name>
    <dbReference type="NCBI Taxonomy" id="3827"/>
    <lineage>
        <taxon>Eukaryota</taxon>
        <taxon>Viridiplantae</taxon>
        <taxon>Streptophyta</taxon>
        <taxon>Embryophyta</taxon>
        <taxon>Tracheophyta</taxon>
        <taxon>Spermatophyta</taxon>
        <taxon>Magnoliopsida</taxon>
        <taxon>eudicotyledons</taxon>
        <taxon>Gunneridae</taxon>
        <taxon>Pentapetalae</taxon>
        <taxon>rosids</taxon>
        <taxon>fabids</taxon>
        <taxon>Fabales</taxon>
        <taxon>Fabaceae</taxon>
        <taxon>Papilionoideae</taxon>
        <taxon>50 kb inversion clade</taxon>
        <taxon>NPAAA clade</taxon>
        <taxon>Hologalegina</taxon>
        <taxon>IRL clade</taxon>
        <taxon>Cicereae</taxon>
        <taxon>Cicer</taxon>
    </lineage>
</organism>
<evidence type="ECO:0000256" key="3">
    <source>
        <dbReference type="SAM" id="Phobius"/>
    </source>
</evidence>
<feature type="compositionally biased region" description="Basic and acidic residues" evidence="2">
    <location>
        <begin position="810"/>
        <end position="840"/>
    </location>
</feature>
<reference evidence="6" key="2">
    <citation type="submission" date="2025-08" db="UniProtKB">
        <authorList>
            <consortium name="RefSeq"/>
        </authorList>
    </citation>
    <scope>IDENTIFICATION</scope>
    <source>
        <tissue evidence="6">Etiolated seedlings</tissue>
    </source>
</reference>
<dbReference type="Gene3D" id="3.40.50.1820">
    <property type="entry name" value="alpha/beta hydrolase"/>
    <property type="match status" value="1"/>
</dbReference>
<dbReference type="Proteomes" id="UP000087171">
    <property type="component" value="Chromosome Ca7"/>
</dbReference>
<accession>A0A1S2YPS8</accession>
<feature type="transmembrane region" description="Helical" evidence="3">
    <location>
        <begin position="1514"/>
        <end position="1534"/>
    </location>
</feature>
<feature type="region of interest" description="Disordered" evidence="2">
    <location>
        <begin position="1367"/>
        <end position="1393"/>
    </location>
</feature>
<reference evidence="5" key="1">
    <citation type="journal article" date="2013" name="Nat. Biotechnol.">
        <title>Draft genome sequence of chickpea (Cicer arietinum) provides a resource for trait improvement.</title>
        <authorList>
            <person name="Varshney R.K."/>
            <person name="Song C."/>
            <person name="Saxena R.K."/>
            <person name="Azam S."/>
            <person name="Yu S."/>
            <person name="Sharpe A.G."/>
            <person name="Cannon S."/>
            <person name="Baek J."/>
            <person name="Rosen B.D."/>
            <person name="Tar'an B."/>
            <person name="Millan T."/>
            <person name="Zhang X."/>
            <person name="Ramsay L.D."/>
            <person name="Iwata A."/>
            <person name="Wang Y."/>
            <person name="Nelson W."/>
            <person name="Farmer A.D."/>
            <person name="Gaur P.M."/>
            <person name="Soderlund C."/>
            <person name="Penmetsa R.V."/>
            <person name="Xu C."/>
            <person name="Bharti A.K."/>
            <person name="He W."/>
            <person name="Winter P."/>
            <person name="Zhao S."/>
            <person name="Hane J.K."/>
            <person name="Carrasquilla-Garcia N."/>
            <person name="Condie J.A."/>
            <person name="Upadhyaya H.D."/>
            <person name="Luo M.C."/>
            <person name="Thudi M."/>
            <person name="Gowda C.L."/>
            <person name="Singh N.P."/>
            <person name="Lichtenzveig J."/>
            <person name="Gali K.K."/>
            <person name="Rubio J."/>
            <person name="Nadarajan N."/>
            <person name="Dolezel J."/>
            <person name="Bansal K.C."/>
            <person name="Xu X."/>
            <person name="Edwards D."/>
            <person name="Zhang G."/>
            <person name="Kahl G."/>
            <person name="Gil J."/>
            <person name="Singh K.B."/>
            <person name="Datta S.K."/>
            <person name="Jackson S.A."/>
            <person name="Wang J."/>
            <person name="Cook D.R."/>
        </authorList>
    </citation>
    <scope>NUCLEOTIDE SEQUENCE [LARGE SCALE GENOMIC DNA]</scope>
    <source>
        <strain evidence="5">cv. CDC Frontier</strain>
    </source>
</reference>
<feature type="compositionally biased region" description="Polar residues" evidence="2">
    <location>
        <begin position="669"/>
        <end position="686"/>
    </location>
</feature>
<feature type="transmembrane region" description="Helical" evidence="3">
    <location>
        <begin position="1609"/>
        <end position="1630"/>
    </location>
</feature>
<feature type="domain" description="DUF7750" evidence="4">
    <location>
        <begin position="563"/>
        <end position="626"/>
    </location>
</feature>
<sequence length="1759" mass="192732">MLAVTLTTPFLPAKPFHSRQFRFYKHRRLKIKSSIPFPSPSPFENLFNTLISQCSTVNSLNFITPALGFASGAALFFSQFKSPHSDLGEWILFTSPTPFNRFVFLRCPSISFKDSRGANERLVKEEKHYVTVNTGKINVKKREVLEVEELSYQRVCLNSPDGGVVSLDWPIELDLEEERGLDSTLLLVPGTPQGSMDDDIRVFVIEALKRGFFPVVMNPRGCASSPLTTPRLFTAADSDDICTAITYINNARPWTTLMGVGWGYGANMLTKYLAEVGERTPLTAATCIDNPFDLDEATRAFPYHHVTDQKLTRGLVDILQTNKALFQGKTKGFDVEKALLAKSVRDFEEAISMVSYGFVDIEDFYTESSTRNMIKDVKIPVLFIQSDNGMVPVFSVPRNLIAENPFTSLLLCSCLPSRVMKADTSALSWCQLVTVEWLAAVELGLLKGRHPLLTDIDVTINPSKGLTLAEEVRSDKSPKIGKLLEFTRSDALNGYSIDPTKDLLEESKNDASLHYSPQQDLQRNFEQGDMSLEITNGPLQQTSSTDRDFIGEENVASVDTEQHVLQTAQVVTNMLDVTMPGTLTEEQKKKVLTAVGQGETLMKALEDAVPEDVRGKLKDSVTGILHARGSDLKFDKILGIAQSPNSPGQKNQEKLTGASSAEVREDQSSSDQMENIGSSTDDSGNLPSGMGEPAEGTETEVILEEKHSTSLAPSQESNNEVGSSVSSRKETGESKDNNDMNEDLKGRVPDMDHSEKGLETDPKSHTPNHPDGAGGSEAEAITNHPDEAGGSEVAAVTEQESQNSGIAQPDTEKNNIPKADQKNLSSDQKKTASTDAKEEPPPPPMSSEHQTVEREDNGNENKDIKNMQQQISPQPNSSNSESGAPGFSVSQAFDALTGMDDSTQVAVNSVFGVIENMLSEIEKSSDNEAGVNNGKDVEHKLEEQQKSNGQNNDSNTSGNPSVDDHHDGMSLRNDPCHTEEQLKKLSISNGSGVCDSQNGYSNDHPVKKASNTNSQLIDKRFLVDEWDRHRHLNKMPEFIVAGSYGIGNSPYNKYLRKYLVSDIPTKSLDLNTTTALFLDYFPEEGQWKLLEQQPQSMEIASANAEIYDGAGSKMKAHTSAKSLNEKQCIEPPYVILDTENQQELVREYITTDTGNKMIHAGDERSEESIQFVKNKVLDSLKLEVGRKLNAVEMMKMKPKLTRDLEHVANAVSLAVVTSNGNLLYSQSQGHDVEGSVGKVATLDGEHIIRAISSSVQQTTFLRKVMPVGVIVGSILAALRKYFNVAPRLENGRSRSLVHDDGGKPGEKNYVFVSATEADQVPDEKISLDHPVKKELVEKVLEDASKNTVMVGAVTAAIGASALLMQQKDSQGGNEASESSKMKDCKPEEHEEVSEKQTNIITSLAEKAMSVAGPVVPTKKGGEVDQERLVTMLADLGQRGGMLRLVGKFALLWGGIRGAMSLTDRIISVLHFSERPLLQRIFGFVGMILVLWSPVAIPLLPTIVQGWTTNNPSKVAEFACIIGLYSATMILVKIWGKRIHGYENAFEQYGLDLTSAQKLIEYLKGLVCGVVFIFSIHAVNAFLGCASFSWPHILPSLDAMAWLKLYGQMGLLIAQGIVVASAISLVEELLFRSWLPQEIAVDLGYRNGIMISGLAFSFLQRSLQSIPALWLLSLSLSGARQRNGGSLSITIGLRAGMLASTFILEKGGFLTYNNKGNIPLWIIGSHPFQPFSGLVGLVFCLSLAIILYPRQTSQKSEARE</sequence>
<dbReference type="PANTHER" id="PTHR10794:SF92">
    <property type="entry name" value="EMBRYOGENESIS-ASSOCIATED PROTEIN EMB8"/>
    <property type="match status" value="1"/>
</dbReference>
<dbReference type="PaxDb" id="3827-XP_004508032.1"/>
<dbReference type="GO" id="GO:0034338">
    <property type="term" value="F:short-chain carboxylesterase activity"/>
    <property type="evidence" value="ECO:0007669"/>
    <property type="project" value="TreeGrafter"/>
</dbReference>
<keyword evidence="5" id="KW-1185">Reference proteome</keyword>
<evidence type="ECO:0000256" key="2">
    <source>
        <dbReference type="SAM" id="MobiDB-lite"/>
    </source>
</evidence>
<evidence type="ECO:0000256" key="1">
    <source>
        <dbReference type="ARBA" id="ARBA00010884"/>
    </source>
</evidence>
<feature type="compositionally biased region" description="Basic and acidic residues" evidence="2">
    <location>
        <begin position="1377"/>
        <end position="1393"/>
    </location>
</feature>
<dbReference type="Pfam" id="PF24930">
    <property type="entry name" value="DUF7750"/>
    <property type="match status" value="1"/>
</dbReference>
<dbReference type="InterPro" id="IPR029058">
    <property type="entry name" value="AB_hydrolase_fold"/>
</dbReference>
<dbReference type="OrthoDB" id="5954035at2759"/>
<protein>
    <submittedName>
        <fullName evidence="6">Uncharacterized protein LOC101493992 isoform X1</fullName>
    </submittedName>
</protein>
<dbReference type="RefSeq" id="XP_004508032.1">
    <property type="nucleotide sequence ID" value="XM_004507975.2"/>
</dbReference>
<keyword evidence="3" id="KW-0812">Transmembrane</keyword>
<keyword evidence="3" id="KW-0472">Membrane</keyword>
<name>A0A1S2YPS8_CICAR</name>
<dbReference type="InterPro" id="IPR056652">
    <property type="entry name" value="DUF7750"/>
</dbReference>
<proteinExistence type="inferred from homology"/>
<feature type="transmembrane region" description="Helical" evidence="3">
    <location>
        <begin position="1480"/>
        <end position="1502"/>
    </location>
</feature>
<evidence type="ECO:0000259" key="4">
    <source>
        <dbReference type="Pfam" id="PF24930"/>
    </source>
</evidence>
<evidence type="ECO:0000313" key="6">
    <source>
        <dbReference type="RefSeq" id="XP_004508032.1"/>
    </source>
</evidence>